<name>A0A0G0PTP8_9BACT</name>
<feature type="transmembrane region" description="Helical" evidence="6">
    <location>
        <begin position="189"/>
        <end position="208"/>
    </location>
</feature>
<feature type="transmembrane region" description="Helical" evidence="6">
    <location>
        <begin position="69"/>
        <end position="89"/>
    </location>
</feature>
<comment type="subcellular location">
    <subcellularLocation>
        <location evidence="1">Cell membrane</location>
        <topology evidence="1">Multi-pass membrane protein</topology>
    </subcellularLocation>
</comment>
<gene>
    <name evidence="8" type="ORF">UT17_C0001G0075</name>
</gene>
<dbReference type="EMBL" id="LBVU01000001">
    <property type="protein sequence ID" value="KKQ92696.1"/>
    <property type="molecule type" value="Genomic_DNA"/>
</dbReference>
<dbReference type="PANTHER" id="PTHR42709">
    <property type="entry name" value="ALKALINE PHOSPHATASE LIKE PROTEIN"/>
    <property type="match status" value="1"/>
</dbReference>
<accession>A0A0G0PTP8</accession>
<dbReference type="Proteomes" id="UP000034774">
    <property type="component" value="Unassembled WGS sequence"/>
</dbReference>
<evidence type="ECO:0000256" key="4">
    <source>
        <dbReference type="ARBA" id="ARBA00022989"/>
    </source>
</evidence>
<evidence type="ECO:0000313" key="9">
    <source>
        <dbReference type="Proteomes" id="UP000034774"/>
    </source>
</evidence>
<keyword evidence="3 6" id="KW-0812">Transmembrane</keyword>
<evidence type="ECO:0000256" key="3">
    <source>
        <dbReference type="ARBA" id="ARBA00022692"/>
    </source>
</evidence>
<feature type="domain" description="VTT" evidence="7">
    <location>
        <begin position="59"/>
        <end position="174"/>
    </location>
</feature>
<feature type="transmembrane region" description="Helical" evidence="6">
    <location>
        <begin position="157"/>
        <end position="177"/>
    </location>
</feature>
<dbReference type="InterPro" id="IPR032816">
    <property type="entry name" value="VTT_dom"/>
</dbReference>
<dbReference type="Pfam" id="PF09335">
    <property type="entry name" value="VTT_dom"/>
    <property type="match status" value="1"/>
</dbReference>
<keyword evidence="5 6" id="KW-0472">Membrane</keyword>
<dbReference type="PANTHER" id="PTHR42709:SF6">
    <property type="entry name" value="UNDECAPRENYL PHOSPHATE TRANSPORTER A"/>
    <property type="match status" value="1"/>
</dbReference>
<feature type="transmembrane region" description="Helical" evidence="6">
    <location>
        <begin position="39"/>
        <end position="63"/>
    </location>
</feature>
<dbReference type="AlphaFoldDB" id="A0A0G0PTP8"/>
<protein>
    <recommendedName>
        <fullName evidence="7">VTT domain-containing protein</fullName>
    </recommendedName>
</protein>
<evidence type="ECO:0000256" key="5">
    <source>
        <dbReference type="ARBA" id="ARBA00023136"/>
    </source>
</evidence>
<evidence type="ECO:0000256" key="2">
    <source>
        <dbReference type="ARBA" id="ARBA00022475"/>
    </source>
</evidence>
<organism evidence="8 9">
    <name type="scientific">Candidatus Woesebacteria bacterium GW2011_GWB1_39_10</name>
    <dbReference type="NCBI Taxonomy" id="1618572"/>
    <lineage>
        <taxon>Bacteria</taxon>
        <taxon>Candidatus Woeseibacteriota</taxon>
    </lineage>
</organism>
<comment type="caution">
    <text evidence="8">The sequence shown here is derived from an EMBL/GenBank/DDBJ whole genome shotgun (WGS) entry which is preliminary data.</text>
</comment>
<reference evidence="8 9" key="1">
    <citation type="journal article" date="2015" name="Nature">
        <title>rRNA introns, odd ribosomes, and small enigmatic genomes across a large radiation of phyla.</title>
        <authorList>
            <person name="Brown C.T."/>
            <person name="Hug L.A."/>
            <person name="Thomas B.C."/>
            <person name="Sharon I."/>
            <person name="Castelle C.J."/>
            <person name="Singh A."/>
            <person name="Wilkins M.J."/>
            <person name="Williams K.H."/>
            <person name="Banfield J.F."/>
        </authorList>
    </citation>
    <scope>NUCLEOTIDE SEQUENCE [LARGE SCALE GENOMIC DNA]</scope>
</reference>
<evidence type="ECO:0000259" key="7">
    <source>
        <dbReference type="Pfam" id="PF09335"/>
    </source>
</evidence>
<dbReference type="GO" id="GO:0005886">
    <property type="term" value="C:plasma membrane"/>
    <property type="evidence" value="ECO:0007669"/>
    <property type="project" value="UniProtKB-SubCell"/>
</dbReference>
<proteinExistence type="predicted"/>
<evidence type="ECO:0000313" key="8">
    <source>
        <dbReference type="EMBL" id="KKQ92696.1"/>
    </source>
</evidence>
<keyword evidence="2" id="KW-1003">Cell membrane</keyword>
<feature type="transmembrane region" description="Helical" evidence="6">
    <location>
        <begin position="132"/>
        <end position="151"/>
    </location>
</feature>
<dbReference type="STRING" id="1618572.UT17_C0001G0075"/>
<sequence length="222" mass="24909">MPKLSEIGKHKTKYCHLAYNMGMHLTTPEIIDLLFKFRYAILFPVAFLEGPAVAVVAGFMIAIGFMSFIPAYLILISANILGDIVYYFIGRLTPRKKLDKALMFFRINDKSIKRAEELFVKNRKKAIIFGKIAHAVGSVFLITAGIVKIPLNEYLKLGTLIELPKALIFLMIGYYLGHSVSNLGKVVDYSIIGFILVTIILIVIGHLVSKYADKQIENPDIK</sequence>
<keyword evidence="4 6" id="KW-1133">Transmembrane helix</keyword>
<evidence type="ECO:0000256" key="1">
    <source>
        <dbReference type="ARBA" id="ARBA00004651"/>
    </source>
</evidence>
<evidence type="ECO:0000256" key="6">
    <source>
        <dbReference type="SAM" id="Phobius"/>
    </source>
</evidence>
<dbReference type="InterPro" id="IPR051311">
    <property type="entry name" value="DedA_domain"/>
</dbReference>